<evidence type="ECO:0000313" key="1">
    <source>
        <dbReference type="EMBL" id="CBI01475.1"/>
    </source>
</evidence>
<organism evidence="1">
    <name type="scientific">mine drainage metagenome</name>
    <dbReference type="NCBI Taxonomy" id="410659"/>
    <lineage>
        <taxon>unclassified sequences</taxon>
        <taxon>metagenomes</taxon>
        <taxon>ecological metagenomes</taxon>
    </lineage>
</organism>
<name>E6Q2R5_9ZZZZ</name>
<proteinExistence type="predicted"/>
<accession>E6Q2R5</accession>
<dbReference type="EMBL" id="CABO01000019">
    <property type="protein sequence ID" value="CBI01475.1"/>
    <property type="molecule type" value="Genomic_DNA"/>
</dbReference>
<gene>
    <name evidence="1" type="ORF">CARN4_1796</name>
</gene>
<reference evidence="1" key="1">
    <citation type="submission" date="2009-10" db="EMBL/GenBank/DDBJ databases">
        <title>Diversity of trophic interactions inside an arsenic-rich microbial ecosystem.</title>
        <authorList>
            <person name="Bertin P.N."/>
            <person name="Heinrich-Salmeron A."/>
            <person name="Pelletier E."/>
            <person name="Goulhen-Chollet F."/>
            <person name="Arsene-Ploetze F."/>
            <person name="Gallien S."/>
            <person name="Calteau A."/>
            <person name="Vallenet D."/>
            <person name="Casiot C."/>
            <person name="Chane-Woon-Ming B."/>
            <person name="Giloteaux L."/>
            <person name="Barakat M."/>
            <person name="Bonnefoy V."/>
            <person name="Bruneel O."/>
            <person name="Chandler M."/>
            <person name="Cleiss J."/>
            <person name="Duran R."/>
            <person name="Elbaz-Poulichet F."/>
            <person name="Fonknechten N."/>
            <person name="Lauga B."/>
            <person name="Mornico D."/>
            <person name="Ortet P."/>
            <person name="Schaeffer C."/>
            <person name="Siguier P."/>
            <person name="Alexander Thil Smith A."/>
            <person name="Van Dorsselaer A."/>
            <person name="Weissenbach J."/>
            <person name="Medigue C."/>
            <person name="Le Paslier D."/>
        </authorList>
    </citation>
    <scope>NUCLEOTIDE SEQUENCE</scope>
</reference>
<comment type="caution">
    <text evidence="1">The sequence shown here is derived from an EMBL/GenBank/DDBJ whole genome shotgun (WGS) entry which is preliminary data.</text>
</comment>
<dbReference type="AlphaFoldDB" id="E6Q2R5"/>
<protein>
    <submittedName>
        <fullName evidence="1">Uncharacterized protein</fullName>
    </submittedName>
</protein>
<sequence>MRFHVHNLGEVVLVDVADRECTAREARELADALHEAARRAETFARCNTYTGEFGDVRAGPRASFFDLLLSDEGHA</sequence>